<dbReference type="GO" id="GO:0015221">
    <property type="term" value="F:lipopolysaccharide transmembrane transporter activity"/>
    <property type="evidence" value="ECO:0007669"/>
    <property type="project" value="InterPro"/>
</dbReference>
<dbReference type="Proteomes" id="UP000246278">
    <property type="component" value="Unassembled WGS sequence"/>
</dbReference>
<dbReference type="Pfam" id="PF06835">
    <property type="entry name" value="LptC"/>
    <property type="match status" value="1"/>
</dbReference>
<dbReference type="RefSeq" id="WP_110023044.1">
    <property type="nucleotide sequence ID" value="NZ_PDNZ01000003.1"/>
</dbReference>
<keyword evidence="2" id="KW-1185">Reference proteome</keyword>
<evidence type="ECO:0000313" key="2">
    <source>
        <dbReference type="Proteomes" id="UP000246278"/>
    </source>
</evidence>
<dbReference type="InterPro" id="IPR026265">
    <property type="entry name" value="LptC"/>
</dbReference>
<dbReference type="OrthoDB" id="9812080at2"/>
<comment type="caution">
    <text evidence="1">The sequence shown here is derived from an EMBL/GenBank/DDBJ whole genome shotgun (WGS) entry which is preliminary data.</text>
</comment>
<name>A0A317TAD3_9CHLB</name>
<gene>
    <name evidence="1" type="primary">lptC</name>
    <name evidence="1" type="ORF">CR164_04745</name>
</gene>
<dbReference type="InterPro" id="IPR010664">
    <property type="entry name" value="LipoPS_assembly_LptC-rel"/>
</dbReference>
<dbReference type="NCBIfam" id="TIGR04409">
    <property type="entry name" value="LptC_YrbK"/>
    <property type="match status" value="1"/>
</dbReference>
<sequence length="182" mass="20828">MLSLRYILVTFWLTLLLCCISCTEPQPEKRAADTSFLGEEQPLQESWNVNMTIFKEDRIHAVITAGHFAEYKKNDIITRQLDKGLKITFFDSSGTSSSTLTADKGTVYNNNDMEAFDNVVITSESTVIRTDYIKRLADEKKLWSDKYVVIQKQNETIRGYGFESDESLKNYTIFKASGESNF</sequence>
<reference evidence="2" key="1">
    <citation type="submission" date="2017-10" db="EMBL/GenBank/DDBJ databases">
        <authorList>
            <person name="Gaisin V.A."/>
            <person name="Rysina M.S."/>
            <person name="Grouzdev D.S."/>
        </authorList>
    </citation>
    <scope>NUCLEOTIDE SEQUENCE [LARGE SCALE GENOMIC DNA]</scope>
    <source>
        <strain evidence="2">V1</strain>
    </source>
</reference>
<dbReference type="Gene3D" id="2.60.450.10">
    <property type="entry name" value="Lipopolysaccharide (LPS) transport protein A like domain"/>
    <property type="match status" value="1"/>
</dbReference>
<protein>
    <submittedName>
        <fullName evidence="1">LPS export ABC transporter periplasmic protein LptC</fullName>
    </submittedName>
</protein>
<evidence type="ECO:0000313" key="1">
    <source>
        <dbReference type="EMBL" id="PWW82566.1"/>
    </source>
</evidence>
<accession>A0A317TAD3</accession>
<dbReference type="EMBL" id="PDNZ01000003">
    <property type="protein sequence ID" value="PWW82566.1"/>
    <property type="molecule type" value="Genomic_DNA"/>
</dbReference>
<organism evidence="1 2">
    <name type="scientific">Prosthecochloris marina</name>
    <dbReference type="NCBI Taxonomy" id="2017681"/>
    <lineage>
        <taxon>Bacteria</taxon>
        <taxon>Pseudomonadati</taxon>
        <taxon>Chlorobiota</taxon>
        <taxon>Chlorobiia</taxon>
        <taxon>Chlorobiales</taxon>
        <taxon>Chlorobiaceae</taxon>
        <taxon>Prosthecochloris</taxon>
    </lineage>
</organism>
<proteinExistence type="predicted"/>
<dbReference type="AlphaFoldDB" id="A0A317TAD3"/>
<dbReference type="GO" id="GO:0005886">
    <property type="term" value="C:plasma membrane"/>
    <property type="evidence" value="ECO:0007669"/>
    <property type="project" value="InterPro"/>
</dbReference>